<gene>
    <name evidence="7" type="ORF">C7B46_17935</name>
</gene>
<keyword evidence="6" id="KW-1003">Cell membrane</keyword>
<feature type="transmembrane region" description="Helical" evidence="6">
    <location>
        <begin position="102"/>
        <end position="119"/>
    </location>
</feature>
<evidence type="ECO:0000256" key="5">
    <source>
        <dbReference type="ARBA" id="ARBA00023136"/>
    </source>
</evidence>
<dbReference type="EMBL" id="PXYW01000078">
    <property type="protein sequence ID" value="PSR30500.1"/>
    <property type="molecule type" value="Genomic_DNA"/>
</dbReference>
<dbReference type="AlphaFoldDB" id="A0A2T2X7L5"/>
<feature type="transmembrane region" description="Helical" evidence="6">
    <location>
        <begin position="131"/>
        <end position="154"/>
    </location>
</feature>
<feature type="transmembrane region" description="Helical" evidence="6">
    <location>
        <begin position="188"/>
        <end position="211"/>
    </location>
</feature>
<evidence type="ECO:0000313" key="7">
    <source>
        <dbReference type="EMBL" id="PSR30500.1"/>
    </source>
</evidence>
<comment type="subcellular location">
    <subcellularLocation>
        <location evidence="6">Cell membrane</location>
        <topology evidence="6">Multi-pass membrane protein</topology>
    </subcellularLocation>
    <subcellularLocation>
        <location evidence="1">Membrane</location>
        <topology evidence="1">Multi-pass membrane protein</topology>
    </subcellularLocation>
</comment>
<keyword evidence="4 6" id="KW-1133">Transmembrane helix</keyword>
<accession>A0A2T2X7L5</accession>
<dbReference type="PANTHER" id="PTHR43701:SF2">
    <property type="entry name" value="MEMBRANE TRANSPORTER PROTEIN YJNA-RELATED"/>
    <property type="match status" value="1"/>
</dbReference>
<comment type="caution">
    <text evidence="7">The sequence shown here is derived from an EMBL/GenBank/DDBJ whole genome shotgun (WGS) entry which is preliminary data.</text>
</comment>
<dbReference type="InterPro" id="IPR051598">
    <property type="entry name" value="TSUP/Inactive_protease-like"/>
</dbReference>
<dbReference type="GO" id="GO:0005886">
    <property type="term" value="C:plasma membrane"/>
    <property type="evidence" value="ECO:0007669"/>
    <property type="project" value="UniProtKB-SubCell"/>
</dbReference>
<keyword evidence="3 6" id="KW-0812">Transmembrane</keyword>
<protein>
    <recommendedName>
        <fullName evidence="6">Probable membrane transporter protein</fullName>
    </recommendedName>
</protein>
<name>A0A2T2X7L5_9FIRM</name>
<organism evidence="7 8">
    <name type="scientific">Sulfobacillus benefaciens</name>
    <dbReference type="NCBI Taxonomy" id="453960"/>
    <lineage>
        <taxon>Bacteria</taxon>
        <taxon>Bacillati</taxon>
        <taxon>Bacillota</taxon>
        <taxon>Clostridia</taxon>
        <taxon>Eubacteriales</taxon>
        <taxon>Clostridiales Family XVII. Incertae Sedis</taxon>
        <taxon>Sulfobacillus</taxon>
    </lineage>
</organism>
<evidence type="ECO:0000256" key="2">
    <source>
        <dbReference type="ARBA" id="ARBA00009142"/>
    </source>
</evidence>
<comment type="similarity">
    <text evidence="2 6">Belongs to the 4-toluene sulfonate uptake permease (TSUP) (TC 2.A.102) family.</text>
</comment>
<evidence type="ECO:0000256" key="3">
    <source>
        <dbReference type="ARBA" id="ARBA00022692"/>
    </source>
</evidence>
<dbReference type="InterPro" id="IPR002781">
    <property type="entry name" value="TM_pro_TauE-like"/>
</dbReference>
<proteinExistence type="inferred from homology"/>
<evidence type="ECO:0000256" key="4">
    <source>
        <dbReference type="ARBA" id="ARBA00022989"/>
    </source>
</evidence>
<dbReference type="Proteomes" id="UP000242972">
    <property type="component" value="Unassembled WGS sequence"/>
</dbReference>
<dbReference type="PANTHER" id="PTHR43701">
    <property type="entry name" value="MEMBRANE TRANSPORTER PROTEIN MJ0441-RELATED"/>
    <property type="match status" value="1"/>
</dbReference>
<reference evidence="7 8" key="1">
    <citation type="journal article" date="2014" name="BMC Genomics">
        <title>Comparison of environmental and isolate Sulfobacillus genomes reveals diverse carbon, sulfur, nitrogen, and hydrogen metabolisms.</title>
        <authorList>
            <person name="Justice N.B."/>
            <person name="Norman A."/>
            <person name="Brown C.T."/>
            <person name="Singh A."/>
            <person name="Thomas B.C."/>
            <person name="Banfield J.F."/>
        </authorList>
    </citation>
    <scope>NUCLEOTIDE SEQUENCE [LARGE SCALE GENOMIC DNA]</scope>
    <source>
        <strain evidence="7">AMDSBA4</strain>
    </source>
</reference>
<keyword evidence="5 6" id="KW-0472">Membrane</keyword>
<evidence type="ECO:0000256" key="1">
    <source>
        <dbReference type="ARBA" id="ARBA00004141"/>
    </source>
</evidence>
<feature type="transmembrane region" description="Helical" evidence="6">
    <location>
        <begin position="63"/>
        <end position="90"/>
    </location>
</feature>
<dbReference type="Pfam" id="PF01925">
    <property type="entry name" value="TauE"/>
    <property type="match status" value="1"/>
</dbReference>
<evidence type="ECO:0000313" key="8">
    <source>
        <dbReference type="Proteomes" id="UP000242972"/>
    </source>
</evidence>
<feature type="transmembrane region" description="Helical" evidence="6">
    <location>
        <begin position="160"/>
        <end position="176"/>
    </location>
</feature>
<evidence type="ECO:0000256" key="6">
    <source>
        <dbReference type="RuleBase" id="RU363041"/>
    </source>
</evidence>
<sequence>MNDETTISHWTAEDNLPNQVPTQYLKPMTAVWATSLGITGVVIGLALATWLPQASLWTRWAEYFAIGSLVGLVASWLGLGGSIMLVPALLSLPGNPLSSHQISTAAALQTTFVAAIGYLSYRRQGYVVPKLWWQLGSLGAVGAAIGALLSRYWYPLELDFAFAFVSLLAAVSLFVPRRFGHARAPHPALFAITVAIGIIGGITGMPGSFILTPVVLMTTGLTLRQCLGTVLGAVFV</sequence>
<feature type="non-terminal residue" evidence="7">
    <location>
        <position position="236"/>
    </location>
</feature>
<feature type="transmembrane region" description="Helical" evidence="6">
    <location>
        <begin position="30"/>
        <end position="51"/>
    </location>
</feature>